<reference evidence="2 3" key="1">
    <citation type="submission" date="2015-03" db="EMBL/GenBank/DDBJ databases">
        <authorList>
            <consortium name="Pathogen Informatics"/>
        </authorList>
    </citation>
    <scope>NUCLEOTIDE SEQUENCE [LARGE SCALE GENOMIC DNA]</scope>
    <source>
        <strain evidence="2 3">H09601792</strain>
    </source>
</reference>
<feature type="compositionally biased region" description="Polar residues" evidence="1">
    <location>
        <begin position="37"/>
        <end position="46"/>
    </location>
</feature>
<dbReference type="EMBL" id="CFOH01000356">
    <property type="protein sequence ID" value="CFE53387.1"/>
    <property type="molecule type" value="Genomic_DNA"/>
</dbReference>
<proteinExistence type="predicted"/>
<dbReference type="Proteomes" id="UP000046947">
    <property type="component" value="Unassembled WGS sequence"/>
</dbReference>
<sequence length="129" mass="12885">MTGTEPSAASGGTNRNTVPAKPQSTRAPGPGSIRPLTVSSEPTPSTRRPRVCSASSISSVSRLRSAPEMVDAPRPCAAASAASTSARLVCDFEPGTVTVARTGVGAVGAGHVFTASSCRVGGCRGYQAP</sequence>
<feature type="compositionally biased region" description="Low complexity" evidence="1">
    <location>
        <begin position="51"/>
        <end position="67"/>
    </location>
</feature>
<accession>A0A655IVN7</accession>
<evidence type="ECO:0000313" key="3">
    <source>
        <dbReference type="Proteomes" id="UP000046947"/>
    </source>
</evidence>
<gene>
    <name evidence="2" type="ORF">ERS007688_02239</name>
</gene>
<evidence type="ECO:0000313" key="2">
    <source>
        <dbReference type="EMBL" id="CFE53387.1"/>
    </source>
</evidence>
<name>A0A655IVN7_MYCTX</name>
<evidence type="ECO:0000256" key="1">
    <source>
        <dbReference type="SAM" id="MobiDB-lite"/>
    </source>
</evidence>
<feature type="region of interest" description="Disordered" evidence="1">
    <location>
        <begin position="1"/>
        <end position="70"/>
    </location>
</feature>
<organism evidence="2 3">
    <name type="scientific">Mycobacterium tuberculosis</name>
    <dbReference type="NCBI Taxonomy" id="1773"/>
    <lineage>
        <taxon>Bacteria</taxon>
        <taxon>Bacillati</taxon>
        <taxon>Actinomycetota</taxon>
        <taxon>Actinomycetes</taxon>
        <taxon>Mycobacteriales</taxon>
        <taxon>Mycobacteriaceae</taxon>
        <taxon>Mycobacterium</taxon>
        <taxon>Mycobacterium tuberculosis complex</taxon>
    </lineage>
</organism>
<protein>
    <submittedName>
        <fullName evidence="2">Uncharacterized protein</fullName>
    </submittedName>
</protein>
<feature type="compositionally biased region" description="Polar residues" evidence="1">
    <location>
        <begin position="1"/>
        <end position="26"/>
    </location>
</feature>
<dbReference type="AlphaFoldDB" id="A0A655IVN7"/>